<protein>
    <submittedName>
        <fullName evidence="6">Energy-coupling factor ABC transporter ATP-binding protein</fullName>
    </submittedName>
</protein>
<evidence type="ECO:0000259" key="5">
    <source>
        <dbReference type="PROSITE" id="PS50893"/>
    </source>
</evidence>
<dbReference type="InterPro" id="IPR027417">
    <property type="entry name" value="P-loop_NTPase"/>
</dbReference>
<dbReference type="Pfam" id="PF00005">
    <property type="entry name" value="ABC_tran"/>
    <property type="match status" value="1"/>
</dbReference>
<dbReference type="GO" id="GO:0005524">
    <property type="term" value="F:ATP binding"/>
    <property type="evidence" value="ECO:0007669"/>
    <property type="project" value="UniProtKB-KW"/>
</dbReference>
<dbReference type="EMBL" id="JAJMLW010000001">
    <property type="protein sequence ID" value="MCI2241608.1"/>
    <property type="molecule type" value="Genomic_DNA"/>
</dbReference>
<dbReference type="CDD" id="cd03225">
    <property type="entry name" value="ABC_cobalt_CbiO_domain1"/>
    <property type="match status" value="1"/>
</dbReference>
<keyword evidence="7" id="KW-1185">Reference proteome</keyword>
<dbReference type="InterPro" id="IPR003439">
    <property type="entry name" value="ABC_transporter-like_ATP-bd"/>
</dbReference>
<dbReference type="RefSeq" id="WP_242163924.1">
    <property type="nucleotide sequence ID" value="NZ_JAJMLW010000001.1"/>
</dbReference>
<proteinExistence type="inferred from homology"/>
<evidence type="ECO:0000256" key="4">
    <source>
        <dbReference type="ARBA" id="ARBA00022840"/>
    </source>
</evidence>
<dbReference type="InterPro" id="IPR015856">
    <property type="entry name" value="ABC_transpr_CbiO/EcfA_su"/>
</dbReference>
<organism evidence="6 7">
    <name type="scientific">Adlercreutzia faecimuris</name>
    <dbReference type="NCBI Taxonomy" id="2897341"/>
    <lineage>
        <taxon>Bacteria</taxon>
        <taxon>Bacillati</taxon>
        <taxon>Actinomycetota</taxon>
        <taxon>Coriobacteriia</taxon>
        <taxon>Eggerthellales</taxon>
        <taxon>Eggerthellaceae</taxon>
        <taxon>Adlercreutzia</taxon>
    </lineage>
</organism>
<dbReference type="InterPro" id="IPR003593">
    <property type="entry name" value="AAA+_ATPase"/>
</dbReference>
<feature type="domain" description="ABC transporter" evidence="5">
    <location>
        <begin position="2"/>
        <end position="233"/>
    </location>
</feature>
<comment type="similarity">
    <text evidence="1">Belongs to the ABC transporter superfamily.</text>
</comment>
<dbReference type="PANTHER" id="PTHR43553">
    <property type="entry name" value="HEAVY METAL TRANSPORTER"/>
    <property type="match status" value="1"/>
</dbReference>
<dbReference type="Proteomes" id="UP001430755">
    <property type="component" value="Unassembled WGS sequence"/>
</dbReference>
<sequence length="295" mass="31061">MIEFRNVSASYDGELPVLRDVSLTIPDGDFVAFAGTNGAGKSTTMRLINGLLKPTSGEVLLDGVPTTALRTSEVARKVGFLFQNPDRQICQPTVREELLFGFTAVGEGGPDAEACVDAMIEAFGFDADAEPFLLNRGTRQLLALASIIVREPDVVVLDEPTTGLDYRECAKVMEAVGRLNAAGATVVMVCHDMEVVGDYARRVIAMTAGTVVDDGPTFKVLRRPETLRRAHLLPPQVTEVSMLLGADPALAGTAVARADTLDEMAAAVAALASEAARAAARERAALGACAPMGGE</sequence>
<evidence type="ECO:0000256" key="2">
    <source>
        <dbReference type="ARBA" id="ARBA00022448"/>
    </source>
</evidence>
<keyword evidence="3" id="KW-0547">Nucleotide-binding</keyword>
<dbReference type="PANTHER" id="PTHR43553:SF24">
    <property type="entry name" value="ENERGY-COUPLING FACTOR TRANSPORTER ATP-BINDING PROTEIN ECFA1"/>
    <property type="match status" value="1"/>
</dbReference>
<dbReference type="SMART" id="SM00382">
    <property type="entry name" value="AAA"/>
    <property type="match status" value="1"/>
</dbReference>
<dbReference type="SUPFAM" id="SSF52540">
    <property type="entry name" value="P-loop containing nucleoside triphosphate hydrolases"/>
    <property type="match status" value="1"/>
</dbReference>
<comment type="caution">
    <text evidence="6">The sequence shown here is derived from an EMBL/GenBank/DDBJ whole genome shotgun (WGS) entry which is preliminary data.</text>
</comment>
<evidence type="ECO:0000313" key="6">
    <source>
        <dbReference type="EMBL" id="MCI2241608.1"/>
    </source>
</evidence>
<dbReference type="Gene3D" id="3.40.50.300">
    <property type="entry name" value="P-loop containing nucleotide triphosphate hydrolases"/>
    <property type="match status" value="1"/>
</dbReference>
<evidence type="ECO:0000313" key="7">
    <source>
        <dbReference type="Proteomes" id="UP001430755"/>
    </source>
</evidence>
<name>A0ABS9WFI0_9ACTN</name>
<evidence type="ECO:0000256" key="3">
    <source>
        <dbReference type="ARBA" id="ARBA00022741"/>
    </source>
</evidence>
<accession>A0ABS9WFI0</accession>
<dbReference type="InterPro" id="IPR050095">
    <property type="entry name" value="ECF_ABC_transporter_ATP-bd"/>
</dbReference>
<keyword evidence="4 6" id="KW-0067">ATP-binding</keyword>
<gene>
    <name evidence="6" type="ORF">LPT13_04465</name>
</gene>
<dbReference type="PROSITE" id="PS50893">
    <property type="entry name" value="ABC_TRANSPORTER_2"/>
    <property type="match status" value="1"/>
</dbReference>
<reference evidence="6" key="1">
    <citation type="submission" date="2021-11" db="EMBL/GenBank/DDBJ databases">
        <title>A Novel Adlercreutzia Species, isolated from a Allomyrina dichotoma larva feces.</title>
        <authorList>
            <person name="Suh M.K."/>
        </authorList>
    </citation>
    <scope>NUCLEOTIDE SEQUENCE</scope>
    <source>
        <strain evidence="6">JBNU-10</strain>
    </source>
</reference>
<evidence type="ECO:0000256" key="1">
    <source>
        <dbReference type="ARBA" id="ARBA00005417"/>
    </source>
</evidence>
<keyword evidence="2" id="KW-0813">Transport</keyword>